<comment type="subcellular location">
    <subcellularLocation>
        <location evidence="1">Membrane</location>
        <topology evidence="1">Multi-pass membrane protein</topology>
    </subcellularLocation>
</comment>
<evidence type="ECO:0000256" key="3">
    <source>
        <dbReference type="ARBA" id="ARBA00022692"/>
    </source>
</evidence>
<evidence type="ECO:0000256" key="1">
    <source>
        <dbReference type="ARBA" id="ARBA00004141"/>
    </source>
</evidence>
<accession>A0A1H6HEZ0</accession>
<evidence type="ECO:0000256" key="2">
    <source>
        <dbReference type="ARBA" id="ARBA00022475"/>
    </source>
</evidence>
<dbReference type="GO" id="GO:0015995">
    <property type="term" value="P:chlorophyll biosynthetic process"/>
    <property type="evidence" value="ECO:0007669"/>
    <property type="project" value="UniProtKB-KW"/>
</dbReference>
<keyword evidence="2" id="KW-1003">Cell membrane</keyword>
<evidence type="ECO:0000256" key="7">
    <source>
        <dbReference type="SAM" id="Phobius"/>
    </source>
</evidence>
<keyword evidence="6" id="KW-0149">Chlorophyll biosynthesis</keyword>
<dbReference type="NCBIfam" id="NF005742">
    <property type="entry name" value="PRK07566.1"/>
    <property type="match status" value="1"/>
</dbReference>
<reference evidence="9" key="1">
    <citation type="submission" date="2016-10" db="EMBL/GenBank/DDBJ databases">
        <authorList>
            <person name="Varghese N."/>
            <person name="Submissions S."/>
        </authorList>
    </citation>
    <scope>NUCLEOTIDE SEQUENCE [LARGE SCALE GENOMIC DNA]</scope>
    <source>
        <strain evidence="9">DSM 13234</strain>
    </source>
</reference>
<dbReference type="InterPro" id="IPR044878">
    <property type="entry name" value="UbiA_sf"/>
</dbReference>
<keyword evidence="3 7" id="KW-0812">Transmembrane</keyword>
<gene>
    <name evidence="8" type="ORF">SAMN04244559_01599</name>
</gene>
<protein>
    <submittedName>
        <fullName evidence="8">Chlorophyll synthase</fullName>
    </submittedName>
</protein>
<dbReference type="InterPro" id="IPR006372">
    <property type="entry name" value="Chl_synth"/>
</dbReference>
<dbReference type="InterPro" id="IPR000537">
    <property type="entry name" value="UbiA_prenyltransferase"/>
</dbReference>
<dbReference type="EMBL" id="FNWO01000005">
    <property type="protein sequence ID" value="SEH34341.1"/>
    <property type="molecule type" value="Genomic_DNA"/>
</dbReference>
<name>A0A1H6HEZ0_MAGFU</name>
<dbReference type="PANTHER" id="PTHR42723">
    <property type="entry name" value="CHLOROPHYLL SYNTHASE"/>
    <property type="match status" value="1"/>
</dbReference>
<evidence type="ECO:0000256" key="6">
    <source>
        <dbReference type="ARBA" id="ARBA00023171"/>
    </source>
</evidence>
<keyword evidence="9" id="KW-1185">Reference proteome</keyword>
<keyword evidence="5 7" id="KW-0472">Membrane</keyword>
<evidence type="ECO:0000313" key="8">
    <source>
        <dbReference type="EMBL" id="SEH34341.1"/>
    </source>
</evidence>
<dbReference type="PANTHER" id="PTHR42723:SF1">
    <property type="entry name" value="CHLOROPHYLL SYNTHASE, CHLOROPLASTIC"/>
    <property type="match status" value="1"/>
</dbReference>
<evidence type="ECO:0000313" key="9">
    <source>
        <dbReference type="Proteomes" id="UP000182983"/>
    </source>
</evidence>
<dbReference type="NCBIfam" id="TIGR01476">
    <property type="entry name" value="chlor_syn_BchG"/>
    <property type="match status" value="1"/>
</dbReference>
<dbReference type="Pfam" id="PF01040">
    <property type="entry name" value="UbiA"/>
    <property type="match status" value="1"/>
</dbReference>
<dbReference type="PROSITE" id="PS51257">
    <property type="entry name" value="PROKAR_LIPOPROTEIN"/>
    <property type="match status" value="1"/>
</dbReference>
<feature type="transmembrane region" description="Helical" evidence="7">
    <location>
        <begin position="273"/>
        <end position="294"/>
    </location>
</feature>
<dbReference type="GO" id="GO:0016020">
    <property type="term" value="C:membrane"/>
    <property type="evidence" value="ECO:0007669"/>
    <property type="project" value="UniProtKB-SubCell"/>
</dbReference>
<proteinExistence type="predicted"/>
<keyword evidence="4 7" id="KW-1133">Transmembrane helix</keyword>
<dbReference type="CDD" id="cd13958">
    <property type="entry name" value="PT_UbiA_chlorophyll"/>
    <property type="match status" value="1"/>
</dbReference>
<dbReference type="OrthoDB" id="8559716at2"/>
<dbReference type="RefSeq" id="WP_074767300.1">
    <property type="nucleotide sequence ID" value="NZ_FNWO01000005.1"/>
</dbReference>
<organism evidence="8 9">
    <name type="scientific">Magnetospirillum fulvum</name>
    <name type="common">Rhodospirillum fulvum</name>
    <dbReference type="NCBI Taxonomy" id="1082"/>
    <lineage>
        <taxon>Bacteria</taxon>
        <taxon>Pseudomonadati</taxon>
        <taxon>Pseudomonadota</taxon>
        <taxon>Alphaproteobacteria</taxon>
        <taxon>Rhodospirillales</taxon>
        <taxon>Rhodospirillaceae</taxon>
        <taxon>Magnetospirillum</taxon>
    </lineage>
</organism>
<dbReference type="Gene3D" id="1.20.120.1780">
    <property type="entry name" value="UbiA prenyltransferase"/>
    <property type="match status" value="1"/>
</dbReference>
<dbReference type="InterPro" id="IPR050475">
    <property type="entry name" value="Prenyltransferase_related"/>
</dbReference>
<evidence type="ECO:0000256" key="5">
    <source>
        <dbReference type="ARBA" id="ARBA00023136"/>
    </source>
</evidence>
<dbReference type="Gene3D" id="1.10.357.140">
    <property type="entry name" value="UbiA prenyltransferase"/>
    <property type="match status" value="1"/>
</dbReference>
<dbReference type="Proteomes" id="UP000182983">
    <property type="component" value="Unassembled WGS sequence"/>
</dbReference>
<feature type="transmembrane region" description="Helical" evidence="7">
    <location>
        <begin position="94"/>
        <end position="127"/>
    </location>
</feature>
<evidence type="ECO:0000256" key="4">
    <source>
        <dbReference type="ARBA" id="ARBA00022989"/>
    </source>
</evidence>
<sequence>MDLVKARAIIAPSVELLKPITWFPPMWAFACGVVSSGQSVIDHFGFVVAGVALAGPLVCGTSQAVNDWFDRHVDAINEPNRPIPSGRLPGQTGLYIAIGWTALSAWVAFYLGAVVFVAALLGLALAWAYSAPPWRLKENGWHGNLACAACYEGLPWITGAAVMTGGLPDWKVFALAALYSAGAHGIMTLNDFKSVEGDRQMGVNSLPVLLGPEKAGVLACKVMAIPQAVVILLLLLWGHTTGAAIVTLLLAIQGVLMVKLLKRPAELAPWYNATGITLYVLGMMVSAVALNAGVTQ</sequence>
<dbReference type="AlphaFoldDB" id="A0A1H6HEZ0"/>
<dbReference type="GO" id="GO:0016765">
    <property type="term" value="F:transferase activity, transferring alkyl or aryl (other than methyl) groups"/>
    <property type="evidence" value="ECO:0007669"/>
    <property type="project" value="InterPro"/>
</dbReference>